<dbReference type="GO" id="GO:0005179">
    <property type="term" value="F:hormone activity"/>
    <property type="evidence" value="ECO:0007669"/>
    <property type="project" value="InterPro"/>
</dbReference>
<keyword evidence="4" id="KW-1015">Disulfide bond</keyword>
<evidence type="ECO:0000256" key="4">
    <source>
        <dbReference type="ARBA" id="ARBA00023157"/>
    </source>
</evidence>
<dbReference type="PRINTS" id="PR00276">
    <property type="entry name" value="INSULINFAMLY"/>
</dbReference>
<feature type="signal peptide" evidence="7">
    <location>
        <begin position="1"/>
        <end position="30"/>
    </location>
</feature>
<dbReference type="PANTHER" id="PTHR46845:SF1">
    <property type="entry name" value="INSULIN-LIKE GROWTH FACTOR I"/>
    <property type="match status" value="1"/>
</dbReference>
<evidence type="ECO:0000256" key="7">
    <source>
        <dbReference type="SAM" id="SignalP"/>
    </source>
</evidence>
<dbReference type="GO" id="GO:0051897">
    <property type="term" value="P:positive regulation of phosphatidylinositol 3-kinase/protein kinase B signal transduction"/>
    <property type="evidence" value="ECO:0007669"/>
    <property type="project" value="TreeGrafter"/>
</dbReference>
<dbReference type="SUPFAM" id="SSF56994">
    <property type="entry name" value="Insulin-like"/>
    <property type="match status" value="1"/>
</dbReference>
<keyword evidence="3 7" id="KW-0732">Signal</keyword>
<evidence type="ECO:0000256" key="2">
    <source>
        <dbReference type="ARBA" id="ARBA00022685"/>
    </source>
</evidence>
<dbReference type="GO" id="GO:0005159">
    <property type="term" value="F:insulin-like growth factor receptor binding"/>
    <property type="evidence" value="ECO:0007669"/>
    <property type="project" value="TreeGrafter"/>
</dbReference>
<comment type="similarity">
    <text evidence="1 5">Belongs to the insulin family.</text>
</comment>
<dbReference type="EMBL" id="MN996804">
    <property type="protein sequence ID" value="QTE34461.1"/>
    <property type="molecule type" value="mRNA"/>
</dbReference>
<evidence type="ECO:0000256" key="1">
    <source>
        <dbReference type="ARBA" id="ARBA00009034"/>
    </source>
</evidence>
<feature type="domain" description="Insulin-like" evidence="8">
    <location>
        <begin position="42"/>
        <end position="100"/>
    </location>
</feature>
<dbReference type="SMART" id="SM00078">
    <property type="entry name" value="IlGF"/>
    <property type="match status" value="1"/>
</dbReference>
<dbReference type="PANTHER" id="PTHR46845">
    <property type="entry name" value="INSULIN-LIKE GROWTH FACTOR I"/>
    <property type="match status" value="1"/>
</dbReference>
<dbReference type="InterPro" id="IPR036438">
    <property type="entry name" value="Insulin-like_sf"/>
</dbReference>
<organism evidence="9">
    <name type="scientific">Cataglyphis nodus</name>
    <dbReference type="NCBI Taxonomy" id="606565"/>
    <lineage>
        <taxon>Eukaryota</taxon>
        <taxon>Metazoa</taxon>
        <taxon>Ecdysozoa</taxon>
        <taxon>Arthropoda</taxon>
        <taxon>Hexapoda</taxon>
        <taxon>Insecta</taxon>
        <taxon>Pterygota</taxon>
        <taxon>Neoptera</taxon>
        <taxon>Endopterygota</taxon>
        <taxon>Hymenoptera</taxon>
        <taxon>Apocrita</taxon>
        <taxon>Aculeata</taxon>
        <taxon>Formicoidea</taxon>
        <taxon>Formicidae</taxon>
        <taxon>Formicinae</taxon>
        <taxon>Cataglyphis</taxon>
    </lineage>
</organism>
<evidence type="ECO:0000256" key="6">
    <source>
        <dbReference type="SAM" id="MobiDB-lite"/>
    </source>
</evidence>
<reference evidence="9" key="1">
    <citation type="journal article" date="2021" name="J. Neurochem.">
        <title>Transcriptomic, peptidomic and mass spectrometry imaging analysis of the brain in the ant Cataglyphis nodus.</title>
        <authorList>
            <person name="Habenstein J."/>
            <person name="Schmitt F."/>
            <person name="Liessem S."/>
            <person name="Ly A."/>
            <person name="Trede D."/>
            <person name="Wegener C."/>
            <person name="Predel R."/>
            <person name="Rossler W."/>
            <person name="Neupert S."/>
        </authorList>
    </citation>
    <scope>NUCLEOTIDE SEQUENCE</scope>
</reference>
<dbReference type="GO" id="GO:0043066">
    <property type="term" value="P:negative regulation of apoptotic process"/>
    <property type="evidence" value="ECO:0007669"/>
    <property type="project" value="TreeGrafter"/>
</dbReference>
<keyword evidence="2" id="KW-0165">Cleavage on pair of basic residues</keyword>
<protein>
    <submittedName>
        <fullName evidence="9">Insulin-like peptide 2a</fullName>
    </submittedName>
</protein>
<sequence>MTGCDFATCKARPVLLLALVLLSVLHIVNTQVTLRKSHIRMQKLCSRSLSDALYLVCRERGYNEPFSYSGEDEPRVDPGPGLVEECCYHSCSYEQLERYCKPLPEEKRVDSRHDVIEESYIVNLPYTMKEISSEQNPRSEMEYISGAIKRKVDDLKRERHRGKGRNIDGECKGKSDAKKRHRGRHCRCRRRRLECRRASKVSRGDAKLLDNVVTSSPIDKPTSFSSIS</sequence>
<dbReference type="InterPro" id="IPR022353">
    <property type="entry name" value="Insulin_CS"/>
</dbReference>
<feature type="chain" id="PRO_5032623561" evidence="7">
    <location>
        <begin position="31"/>
        <end position="228"/>
    </location>
</feature>
<evidence type="ECO:0000256" key="3">
    <source>
        <dbReference type="ARBA" id="ARBA00022729"/>
    </source>
</evidence>
<dbReference type="AlphaFoldDB" id="A0A8A4ZSM9"/>
<keyword evidence="5" id="KW-0964">Secreted</keyword>
<dbReference type="Pfam" id="PF00049">
    <property type="entry name" value="Insulin"/>
    <property type="match status" value="1"/>
</dbReference>
<accession>A0A8A4ZSM9</accession>
<evidence type="ECO:0000313" key="9">
    <source>
        <dbReference type="EMBL" id="QTE34461.1"/>
    </source>
</evidence>
<feature type="region of interest" description="Disordered" evidence="6">
    <location>
        <begin position="158"/>
        <end position="177"/>
    </location>
</feature>
<dbReference type="GO" id="GO:0008284">
    <property type="term" value="P:positive regulation of cell population proliferation"/>
    <property type="evidence" value="ECO:0007669"/>
    <property type="project" value="TreeGrafter"/>
</dbReference>
<proteinExistence type="evidence at transcript level"/>
<dbReference type="PROSITE" id="PS00262">
    <property type="entry name" value="INSULIN"/>
    <property type="match status" value="1"/>
</dbReference>
<dbReference type="GO" id="GO:0048009">
    <property type="term" value="P:insulin-like growth factor receptor signaling pathway"/>
    <property type="evidence" value="ECO:0007669"/>
    <property type="project" value="TreeGrafter"/>
</dbReference>
<comment type="subcellular location">
    <subcellularLocation>
        <location evidence="5">Secreted</location>
    </subcellularLocation>
</comment>
<dbReference type="InterPro" id="IPR022352">
    <property type="entry name" value="Ins/IGF/rlx"/>
</dbReference>
<feature type="compositionally biased region" description="Basic and acidic residues" evidence="6">
    <location>
        <begin position="165"/>
        <end position="176"/>
    </location>
</feature>
<dbReference type="GO" id="GO:0008283">
    <property type="term" value="P:cell population proliferation"/>
    <property type="evidence" value="ECO:0007669"/>
    <property type="project" value="TreeGrafter"/>
</dbReference>
<evidence type="ECO:0000259" key="8">
    <source>
        <dbReference type="SMART" id="SM00078"/>
    </source>
</evidence>
<dbReference type="Gene3D" id="1.10.100.10">
    <property type="entry name" value="Insulin-like"/>
    <property type="match status" value="1"/>
</dbReference>
<evidence type="ECO:0000256" key="5">
    <source>
        <dbReference type="RuleBase" id="RU000406"/>
    </source>
</evidence>
<dbReference type="InterPro" id="IPR016179">
    <property type="entry name" value="Insulin-like"/>
</dbReference>
<dbReference type="GO" id="GO:0005615">
    <property type="term" value="C:extracellular space"/>
    <property type="evidence" value="ECO:0007669"/>
    <property type="project" value="TreeGrafter"/>
</dbReference>
<name>A0A8A4ZSM9_9HYME</name>